<keyword evidence="2" id="KW-1185">Reference proteome</keyword>
<dbReference type="AlphaFoldDB" id="A0A1C5G7K7"/>
<gene>
    <name evidence="1" type="ORF">GA0070610_1786</name>
</gene>
<accession>A0A1C5G7K7</accession>
<evidence type="ECO:0000313" key="2">
    <source>
        <dbReference type="Proteomes" id="UP000198251"/>
    </source>
</evidence>
<dbReference type="RefSeq" id="WP_088999566.1">
    <property type="nucleotide sequence ID" value="NZ_LT607733.1"/>
</dbReference>
<protein>
    <submittedName>
        <fullName evidence="1">Uncharacterized protein</fullName>
    </submittedName>
</protein>
<evidence type="ECO:0000313" key="1">
    <source>
        <dbReference type="EMBL" id="SCG15552.1"/>
    </source>
</evidence>
<dbReference type="Proteomes" id="UP000198251">
    <property type="component" value="Chromosome I"/>
</dbReference>
<sequence length="79" mass="8915">MLSYEEILERALRVAVEDLDLETAAESIGDEPLVDNDDEPVEVREVQTLAGAGFMTRDNGVVLRLTDGREYTVTLNRYR</sequence>
<dbReference type="EMBL" id="LT607733">
    <property type="protein sequence ID" value="SCG15552.1"/>
    <property type="molecule type" value="Genomic_DNA"/>
</dbReference>
<organism evidence="1 2">
    <name type="scientific">Micromonospora echinofusca</name>
    <dbReference type="NCBI Taxonomy" id="47858"/>
    <lineage>
        <taxon>Bacteria</taxon>
        <taxon>Bacillati</taxon>
        <taxon>Actinomycetota</taxon>
        <taxon>Actinomycetes</taxon>
        <taxon>Micromonosporales</taxon>
        <taxon>Micromonosporaceae</taxon>
        <taxon>Micromonospora</taxon>
    </lineage>
</organism>
<dbReference type="GeneID" id="95801625"/>
<reference evidence="1 2" key="1">
    <citation type="submission" date="2016-06" db="EMBL/GenBank/DDBJ databases">
        <authorList>
            <person name="Kjaerup R.B."/>
            <person name="Dalgaard T.S."/>
            <person name="Juul-Madsen H.R."/>
        </authorList>
    </citation>
    <scope>NUCLEOTIDE SEQUENCE [LARGE SCALE GENOMIC DNA]</scope>
    <source>
        <strain evidence="1 2">DSM 43913</strain>
    </source>
</reference>
<proteinExistence type="predicted"/>
<name>A0A1C5G7K7_MICEH</name>